<evidence type="ECO:0000256" key="6">
    <source>
        <dbReference type="ARBA" id="ARBA00022729"/>
    </source>
</evidence>
<evidence type="ECO:0000256" key="8">
    <source>
        <dbReference type="ARBA" id="ARBA00023136"/>
    </source>
</evidence>
<dbReference type="GO" id="GO:0043235">
    <property type="term" value="C:receptor complex"/>
    <property type="evidence" value="ECO:0007669"/>
    <property type="project" value="TreeGrafter"/>
</dbReference>
<keyword evidence="7 14" id="KW-1133">Transmembrane helix</keyword>
<evidence type="ECO:0000256" key="9">
    <source>
        <dbReference type="ARBA" id="ARBA00023157"/>
    </source>
</evidence>
<evidence type="ECO:0000256" key="7">
    <source>
        <dbReference type="ARBA" id="ARBA00022989"/>
    </source>
</evidence>
<dbReference type="Gene3D" id="1.10.150.510">
    <property type="entry name" value="Receptor activity modifying family"/>
    <property type="match status" value="1"/>
</dbReference>
<dbReference type="GO" id="GO:0008277">
    <property type="term" value="P:regulation of G protein-coupled receptor signaling pathway"/>
    <property type="evidence" value="ECO:0007669"/>
    <property type="project" value="InterPro"/>
</dbReference>
<reference evidence="15" key="1">
    <citation type="submission" date="2025-08" db="UniProtKB">
        <authorList>
            <consortium name="Ensembl"/>
        </authorList>
    </citation>
    <scope>IDENTIFICATION</scope>
</reference>
<gene>
    <name evidence="15" type="primary">RAMP3</name>
</gene>
<evidence type="ECO:0000256" key="1">
    <source>
        <dbReference type="ARBA" id="ARBA00004251"/>
    </source>
</evidence>
<dbReference type="GO" id="GO:0005886">
    <property type="term" value="C:plasma membrane"/>
    <property type="evidence" value="ECO:0007669"/>
    <property type="project" value="UniProtKB-SubCell"/>
</dbReference>
<dbReference type="GeneTree" id="ENSGT00940000161026"/>
<evidence type="ECO:0000256" key="12">
    <source>
        <dbReference type="ARBA" id="ARBA00041072"/>
    </source>
</evidence>
<keyword evidence="8 14" id="KW-0472">Membrane</keyword>
<dbReference type="Pfam" id="PF04901">
    <property type="entry name" value="RAMP"/>
    <property type="match status" value="1"/>
</dbReference>
<dbReference type="GO" id="GO:0009986">
    <property type="term" value="C:cell surface"/>
    <property type="evidence" value="ECO:0007669"/>
    <property type="project" value="TreeGrafter"/>
</dbReference>
<dbReference type="InterPro" id="IPR006985">
    <property type="entry name" value="RAMP"/>
</dbReference>
<dbReference type="PANTHER" id="PTHR14076:SF2">
    <property type="entry name" value="RECEPTOR ACTIVITY-MODIFYING PROTEIN 3"/>
    <property type="match status" value="1"/>
</dbReference>
<keyword evidence="10" id="KW-0675">Receptor</keyword>
<dbReference type="InterPro" id="IPR038126">
    <property type="entry name" value="RAMP_sf"/>
</dbReference>
<evidence type="ECO:0000256" key="11">
    <source>
        <dbReference type="ARBA" id="ARBA00023180"/>
    </source>
</evidence>
<comment type="similarity">
    <text evidence="2">Belongs to the RAMP family.</text>
</comment>
<evidence type="ECO:0000256" key="13">
    <source>
        <dbReference type="SAM" id="MobiDB-lite"/>
    </source>
</evidence>
<evidence type="ECO:0000313" key="16">
    <source>
        <dbReference type="Proteomes" id="UP000594220"/>
    </source>
</evidence>
<keyword evidence="4" id="KW-1003">Cell membrane</keyword>
<evidence type="ECO:0000256" key="14">
    <source>
        <dbReference type="SAM" id="Phobius"/>
    </source>
</evidence>
<keyword evidence="11" id="KW-0325">Glycoprotein</keyword>
<evidence type="ECO:0000256" key="3">
    <source>
        <dbReference type="ARBA" id="ARBA00022448"/>
    </source>
</evidence>
<dbReference type="GO" id="GO:0015026">
    <property type="term" value="F:coreceptor activity"/>
    <property type="evidence" value="ECO:0007669"/>
    <property type="project" value="InterPro"/>
</dbReference>
<sequence length="322" mass="35340">RSSLITEAPQRHQAHHVSGAPPAPSSVSLPCTRPPPPPPPAPLTAHRLPWRIPEEPQHPPPNPRRAAGGGGSIGNGSWEFSGAGRLLSRSHLGPERRRRGAGGERTSQPAPPRLPLLRLRRGGVASPERSGVIRSDCGPAALPPPPHEGSFPRRLRVASPAASGVGMETPAFWLVQLFLCLLWVNHLMTLGLGGARHQAIVCNESLMLEKLPTCGKSFEEMMKKVDSKKWCNLTEFIMYYDNFTQCTEHEANNASCFWPNPLAEHFITGIHKQFFSNCTSEEVHWEDPPDEILIPLILIPVLLTGAMITLVVWCSKRSDILV</sequence>
<accession>A0A7M4F0E4</accession>
<dbReference type="Proteomes" id="UP000594220">
    <property type="component" value="Unplaced"/>
</dbReference>
<keyword evidence="3" id="KW-0813">Transport</keyword>
<comment type="subcellular location">
    <subcellularLocation>
        <location evidence="1">Cell membrane</location>
        <topology evidence="1">Single-pass type I membrane protein</topology>
    </subcellularLocation>
</comment>
<dbReference type="Ensembl" id="ENSCPRT00005020557.1">
    <property type="protein sequence ID" value="ENSCPRP00005017554.1"/>
    <property type="gene ID" value="ENSCPRG00005012244.1"/>
</dbReference>
<evidence type="ECO:0000256" key="5">
    <source>
        <dbReference type="ARBA" id="ARBA00022692"/>
    </source>
</evidence>
<dbReference type="GO" id="GO:0007186">
    <property type="term" value="P:G protein-coupled receptor signaling pathway"/>
    <property type="evidence" value="ECO:0007669"/>
    <property type="project" value="TreeGrafter"/>
</dbReference>
<protein>
    <recommendedName>
        <fullName evidence="12">Receptor activity-modifying protein 3</fullName>
    </recommendedName>
</protein>
<name>A0A7M4F0E4_CROPO</name>
<proteinExistence type="inferred from homology"/>
<dbReference type="GO" id="GO:0032870">
    <property type="term" value="P:cellular response to hormone stimulus"/>
    <property type="evidence" value="ECO:0007669"/>
    <property type="project" value="TreeGrafter"/>
</dbReference>
<dbReference type="GO" id="GO:0006886">
    <property type="term" value="P:intracellular protein transport"/>
    <property type="evidence" value="ECO:0007669"/>
    <property type="project" value="InterPro"/>
</dbReference>
<keyword evidence="16" id="KW-1185">Reference proteome</keyword>
<evidence type="ECO:0000256" key="2">
    <source>
        <dbReference type="ARBA" id="ARBA00007087"/>
    </source>
</evidence>
<feature type="transmembrane region" description="Helical" evidence="14">
    <location>
        <begin position="292"/>
        <end position="314"/>
    </location>
</feature>
<dbReference type="AlphaFoldDB" id="A0A7M4F0E4"/>
<evidence type="ECO:0000313" key="15">
    <source>
        <dbReference type="Ensembl" id="ENSCPRP00005017554.1"/>
    </source>
</evidence>
<reference evidence="15" key="2">
    <citation type="submission" date="2025-09" db="UniProtKB">
        <authorList>
            <consortium name="Ensembl"/>
        </authorList>
    </citation>
    <scope>IDENTIFICATION</scope>
</reference>
<dbReference type="GO" id="GO:0072659">
    <property type="term" value="P:protein localization to plasma membrane"/>
    <property type="evidence" value="ECO:0007669"/>
    <property type="project" value="TreeGrafter"/>
</dbReference>
<dbReference type="GO" id="GO:0031623">
    <property type="term" value="P:receptor internalization"/>
    <property type="evidence" value="ECO:0007669"/>
    <property type="project" value="TreeGrafter"/>
</dbReference>
<feature type="region of interest" description="Disordered" evidence="13">
    <location>
        <begin position="1"/>
        <end position="152"/>
    </location>
</feature>
<keyword evidence="9" id="KW-1015">Disulfide bond</keyword>
<keyword evidence="6" id="KW-0732">Signal</keyword>
<organism evidence="15 16">
    <name type="scientific">Crocodylus porosus</name>
    <name type="common">Saltwater crocodile</name>
    <name type="synonym">Estuarine crocodile</name>
    <dbReference type="NCBI Taxonomy" id="8502"/>
    <lineage>
        <taxon>Eukaryota</taxon>
        <taxon>Metazoa</taxon>
        <taxon>Chordata</taxon>
        <taxon>Craniata</taxon>
        <taxon>Vertebrata</taxon>
        <taxon>Euteleostomi</taxon>
        <taxon>Archelosauria</taxon>
        <taxon>Archosauria</taxon>
        <taxon>Crocodylia</taxon>
        <taxon>Longirostres</taxon>
        <taxon>Crocodylidae</taxon>
        <taxon>Crocodylus</taxon>
    </lineage>
</organism>
<dbReference type="PANTHER" id="PTHR14076">
    <property type="entry name" value="RECEPTOR ACTIVITY MODIFYING PROTEIN RAMP"/>
    <property type="match status" value="1"/>
</dbReference>
<keyword evidence="5 14" id="KW-0812">Transmembrane</keyword>
<feature type="compositionally biased region" description="Pro residues" evidence="13">
    <location>
        <begin position="32"/>
        <end position="42"/>
    </location>
</feature>
<evidence type="ECO:0000256" key="4">
    <source>
        <dbReference type="ARBA" id="ARBA00022475"/>
    </source>
</evidence>
<evidence type="ECO:0000256" key="10">
    <source>
        <dbReference type="ARBA" id="ARBA00023170"/>
    </source>
</evidence>
<dbReference type="GO" id="GO:0006816">
    <property type="term" value="P:calcium ion transport"/>
    <property type="evidence" value="ECO:0007669"/>
    <property type="project" value="TreeGrafter"/>
</dbReference>
<dbReference type="FunFam" id="1.10.150.510:FF:000001">
    <property type="entry name" value="Receptor activity modifying protein 3"/>
    <property type="match status" value="1"/>
</dbReference>
<feature type="compositionally biased region" description="Low complexity" evidence="13">
    <location>
        <begin position="17"/>
        <end position="31"/>
    </location>
</feature>